<reference evidence="4" key="1">
    <citation type="submission" date="2016-11" db="UniProtKB">
        <authorList>
            <consortium name="WormBaseParasite"/>
        </authorList>
    </citation>
    <scope>IDENTIFICATION</scope>
</reference>
<evidence type="ECO:0000256" key="2">
    <source>
        <dbReference type="SAM" id="SignalP"/>
    </source>
</evidence>
<proteinExistence type="predicted"/>
<protein>
    <submittedName>
        <fullName evidence="4">EGF-like domain-containing protein</fullName>
    </submittedName>
</protein>
<dbReference type="Proteomes" id="UP000095287">
    <property type="component" value="Unplaced"/>
</dbReference>
<sequence length="216" mass="24178">MTIFKVLLTFIVLNSGVAAYRQRQRCPVISTADNTLSKTCECEADWNAGVCAATREDPLETVCVCRTQHSDQGQCSQHVTKCYHNSTASSGYVWHLQFPPNVVQLFMLLPARASVLSPARISVQGQVCAYTGDSGGQNEPSEVPFVIFRVCGVAFTYIHLVIIISGIFLTILLITCFLLCFTRYQIDKQRGEKMERRAKARQSLLIQKEDEDKYLA</sequence>
<keyword evidence="1" id="KW-0472">Membrane</keyword>
<keyword evidence="1" id="KW-1133">Transmembrane helix</keyword>
<keyword evidence="2" id="KW-0732">Signal</keyword>
<feature type="transmembrane region" description="Helical" evidence="1">
    <location>
        <begin position="157"/>
        <end position="181"/>
    </location>
</feature>
<dbReference type="WBParaSite" id="L893_g18082.t1">
    <property type="protein sequence ID" value="L893_g18082.t1"/>
    <property type="gene ID" value="L893_g18082"/>
</dbReference>
<keyword evidence="1" id="KW-0812">Transmembrane</keyword>
<feature type="signal peptide" evidence="2">
    <location>
        <begin position="1"/>
        <end position="19"/>
    </location>
</feature>
<accession>A0A1I7YNF7</accession>
<organism evidence="3 4">
    <name type="scientific">Steinernema glaseri</name>
    <dbReference type="NCBI Taxonomy" id="37863"/>
    <lineage>
        <taxon>Eukaryota</taxon>
        <taxon>Metazoa</taxon>
        <taxon>Ecdysozoa</taxon>
        <taxon>Nematoda</taxon>
        <taxon>Chromadorea</taxon>
        <taxon>Rhabditida</taxon>
        <taxon>Tylenchina</taxon>
        <taxon>Panagrolaimomorpha</taxon>
        <taxon>Strongyloidoidea</taxon>
        <taxon>Steinernematidae</taxon>
        <taxon>Steinernema</taxon>
    </lineage>
</organism>
<feature type="chain" id="PRO_5009312361" evidence="2">
    <location>
        <begin position="20"/>
        <end position="216"/>
    </location>
</feature>
<dbReference type="AlphaFoldDB" id="A0A1I7YNF7"/>
<evidence type="ECO:0000256" key="1">
    <source>
        <dbReference type="SAM" id="Phobius"/>
    </source>
</evidence>
<keyword evidence="3" id="KW-1185">Reference proteome</keyword>
<evidence type="ECO:0000313" key="3">
    <source>
        <dbReference type="Proteomes" id="UP000095287"/>
    </source>
</evidence>
<evidence type="ECO:0000313" key="4">
    <source>
        <dbReference type="WBParaSite" id="L893_g18082.t1"/>
    </source>
</evidence>
<name>A0A1I7YNF7_9BILA</name>